<proteinExistence type="predicted"/>
<dbReference type="GeneID" id="101890456"/>
<feature type="signal peptide" evidence="1">
    <location>
        <begin position="1"/>
        <end position="18"/>
    </location>
</feature>
<reference evidence="4" key="2">
    <citation type="submission" date="2025-04" db="UniProtKB">
        <authorList>
            <consortium name="RefSeq"/>
        </authorList>
    </citation>
    <scope>IDENTIFICATION</scope>
    <source>
        <strain evidence="4">Aabys</strain>
    </source>
</reference>
<reference evidence="2" key="1">
    <citation type="submission" date="2020-05" db="UniProtKB">
        <authorList>
            <consortium name="EnsemblMetazoa"/>
        </authorList>
    </citation>
    <scope>IDENTIFICATION</scope>
    <source>
        <strain evidence="2">Aabys</strain>
    </source>
</reference>
<dbReference type="VEuPathDB" id="VectorBase:MDOA011314"/>
<accession>A0A1I8N409</accession>
<dbReference type="OrthoDB" id="7954178at2759"/>
<keyword evidence="3" id="KW-1185">Reference proteome</keyword>
<dbReference type="RefSeq" id="XP_005191173.1">
    <property type="nucleotide sequence ID" value="XM_005191116.3"/>
</dbReference>
<dbReference type="Gene3D" id="1.10.238.20">
    <property type="entry name" value="Pheromone/general odorant binding protein domain"/>
    <property type="match status" value="1"/>
</dbReference>
<dbReference type="InterPro" id="IPR036728">
    <property type="entry name" value="PBP_GOBP_sf"/>
</dbReference>
<dbReference type="AlphaFoldDB" id="A0A1I8N409"/>
<organism evidence="2">
    <name type="scientific">Musca domestica</name>
    <name type="common">House fly</name>
    <dbReference type="NCBI Taxonomy" id="7370"/>
    <lineage>
        <taxon>Eukaryota</taxon>
        <taxon>Metazoa</taxon>
        <taxon>Ecdysozoa</taxon>
        <taxon>Arthropoda</taxon>
        <taxon>Hexapoda</taxon>
        <taxon>Insecta</taxon>
        <taxon>Pterygota</taxon>
        <taxon>Neoptera</taxon>
        <taxon>Endopterygota</taxon>
        <taxon>Diptera</taxon>
        <taxon>Brachycera</taxon>
        <taxon>Muscomorpha</taxon>
        <taxon>Muscoidea</taxon>
        <taxon>Muscidae</taxon>
        <taxon>Musca</taxon>
    </lineage>
</organism>
<dbReference type="VEuPathDB" id="VectorBase:MDOMA2_002644"/>
<dbReference type="SUPFAM" id="SSF47565">
    <property type="entry name" value="Insect pheromone/odorant-binding proteins"/>
    <property type="match status" value="1"/>
</dbReference>
<protein>
    <submittedName>
        <fullName evidence="4">Uncharacterized protein LOC101890456</fullName>
    </submittedName>
</protein>
<evidence type="ECO:0000313" key="4">
    <source>
        <dbReference type="RefSeq" id="XP_005191173.1"/>
    </source>
</evidence>
<dbReference type="InterPro" id="IPR006170">
    <property type="entry name" value="PBP/GOBP"/>
</dbReference>
<evidence type="ECO:0000313" key="3">
    <source>
        <dbReference type="Proteomes" id="UP001652621"/>
    </source>
</evidence>
<gene>
    <name evidence="2" type="primary">101890456</name>
    <name evidence="4" type="synonym">LOC101890456</name>
</gene>
<evidence type="ECO:0000256" key="1">
    <source>
        <dbReference type="SAM" id="SignalP"/>
    </source>
</evidence>
<sequence>MNKFCFVVLICCLAMVSAELPDWYPQDEPAIEAKCRDENSITSDTMTKIWSHQIDDTPEIRKFLLCLAENKNVFNSDMGFKADRLQIIMKERAKMDCKLEFVEGCEMGAKDIKPDDAMIFNIMKCIVDGLKENCKKIE</sequence>
<dbReference type="CDD" id="cd23992">
    <property type="entry name" value="PBP_GOBP"/>
    <property type="match status" value="1"/>
</dbReference>
<feature type="chain" id="PRO_5044561225" evidence="1">
    <location>
        <begin position="19"/>
        <end position="138"/>
    </location>
</feature>
<name>A0A1I8N409_MUSDO</name>
<dbReference type="Pfam" id="PF01395">
    <property type="entry name" value="PBP_GOBP"/>
    <property type="match status" value="1"/>
</dbReference>
<keyword evidence="1" id="KW-0732">Signal</keyword>
<dbReference type="GO" id="GO:0005549">
    <property type="term" value="F:odorant binding"/>
    <property type="evidence" value="ECO:0007669"/>
    <property type="project" value="InterPro"/>
</dbReference>
<dbReference type="Proteomes" id="UP001652621">
    <property type="component" value="Unplaced"/>
</dbReference>
<dbReference type="EnsemblMetazoa" id="MDOA011314-RA">
    <property type="protein sequence ID" value="MDOA011314-PA"/>
    <property type="gene ID" value="MDOA011314"/>
</dbReference>
<evidence type="ECO:0000313" key="2">
    <source>
        <dbReference type="EnsemblMetazoa" id="MDOA011314-PA"/>
    </source>
</evidence>
<dbReference type="KEGG" id="mde:101890456"/>